<protein>
    <recommendedName>
        <fullName evidence="5">Flagellin</fullName>
    </recommendedName>
</protein>
<accession>A0A9E7M9V0</accession>
<evidence type="ECO:0000256" key="5">
    <source>
        <dbReference type="RuleBase" id="RU361282"/>
    </source>
</evidence>
<dbReference type="GO" id="GO:0097589">
    <property type="term" value="C:archaeal-type flagellum"/>
    <property type="evidence" value="ECO:0007669"/>
    <property type="project" value="UniProtKB-SubCell"/>
</dbReference>
<organism evidence="7 8">
    <name type="scientific">Thermococcus argininiproducens</name>
    <dbReference type="NCBI Taxonomy" id="2866384"/>
    <lineage>
        <taxon>Archaea</taxon>
        <taxon>Methanobacteriati</taxon>
        <taxon>Methanobacteriota</taxon>
        <taxon>Thermococci</taxon>
        <taxon>Thermococcales</taxon>
        <taxon>Thermococcaceae</taxon>
        <taxon>Thermococcus</taxon>
    </lineage>
</organism>
<dbReference type="Proteomes" id="UP001056425">
    <property type="component" value="Chromosome"/>
</dbReference>
<evidence type="ECO:0000256" key="1">
    <source>
        <dbReference type="ARBA" id="ARBA00002236"/>
    </source>
</evidence>
<dbReference type="GO" id="GO:0097588">
    <property type="term" value="P:archaeal or bacterial-type flagellum-dependent cell motility"/>
    <property type="evidence" value="ECO:0007669"/>
    <property type="project" value="InterPro"/>
</dbReference>
<feature type="transmembrane region" description="Helical" evidence="6">
    <location>
        <begin position="12"/>
        <end position="35"/>
    </location>
</feature>
<evidence type="ECO:0000313" key="7">
    <source>
        <dbReference type="EMBL" id="USG99302.1"/>
    </source>
</evidence>
<name>A0A9E7M9V0_9EURY</name>
<proteinExistence type="inferred from homology"/>
<keyword evidence="4 5" id="KW-0974">Archaeal flagellum</keyword>
<dbReference type="NCBIfam" id="NF006325">
    <property type="entry name" value="PRK08541.1"/>
    <property type="match status" value="1"/>
</dbReference>
<dbReference type="InterPro" id="IPR002774">
    <property type="entry name" value="Flagellin_arc-type"/>
</dbReference>
<comment type="subcellular location">
    <subcellularLocation>
        <location evidence="2 5">Archaeal flagellum</location>
    </subcellularLocation>
</comment>
<keyword evidence="6" id="KW-1133">Transmembrane helix</keyword>
<sequence length="213" mass="22187">MKPIFGKKRGAVGIGTLIVFIAMVLVAAVAAAVLINTSGYLQQRAEATGRQTTKEVASGLKIDSVVGHVSNSKIDLMAVYVSPNAGSEEIDLSQAKLYITDGASSYILGYNSTAFTDDAAFGGDVFAATFPGDRTFGIIVIQDEDGSLSSTNPTLNAGDIVILAVNTSAVFGNNGIDTRTEITIELKPEFGAPGYAKVVTPPSYGTDTIIELK</sequence>
<dbReference type="GO" id="GO:0005198">
    <property type="term" value="F:structural molecule activity"/>
    <property type="evidence" value="ECO:0007669"/>
    <property type="project" value="InterPro"/>
</dbReference>
<gene>
    <name evidence="7" type="ORF">K1720_07095</name>
</gene>
<dbReference type="NCBIfam" id="TIGR02537">
    <property type="entry name" value="arch_flag_Nterm"/>
    <property type="match status" value="1"/>
</dbReference>
<keyword evidence="7" id="KW-0282">Flagellum</keyword>
<keyword evidence="7" id="KW-0969">Cilium</keyword>
<dbReference type="GeneID" id="72778100"/>
<evidence type="ECO:0000256" key="4">
    <source>
        <dbReference type="ARBA" id="ARBA00022440"/>
    </source>
</evidence>
<dbReference type="EMBL" id="CP080572">
    <property type="protein sequence ID" value="USG99302.1"/>
    <property type="molecule type" value="Genomic_DNA"/>
</dbReference>
<dbReference type="KEGG" id="thei:K1720_07095"/>
<evidence type="ECO:0000256" key="3">
    <source>
        <dbReference type="ARBA" id="ARBA00010256"/>
    </source>
</evidence>
<reference evidence="7 8" key="1">
    <citation type="submission" date="2021-08" db="EMBL/GenBank/DDBJ databases">
        <title>Thermococcus onnuriiensis IOH2.</title>
        <authorList>
            <person name="Park Y.-J."/>
        </authorList>
    </citation>
    <scope>NUCLEOTIDE SEQUENCE [LARGE SCALE GENOMIC DNA]</scope>
    <source>
        <strain evidence="7 8">IOH2</strain>
    </source>
</reference>
<comment type="similarity">
    <text evidence="3 5">Belongs to the archaeal flagellin family.</text>
</comment>
<dbReference type="PANTHER" id="PTHR35903">
    <property type="entry name" value="FLAGELLIN B1"/>
    <property type="match status" value="1"/>
</dbReference>
<evidence type="ECO:0000256" key="2">
    <source>
        <dbReference type="ARBA" id="ARBA00004618"/>
    </source>
</evidence>
<dbReference type="RefSeq" id="WP_251948015.1">
    <property type="nucleotide sequence ID" value="NZ_CP080572.1"/>
</dbReference>
<dbReference type="Pfam" id="PF01917">
    <property type="entry name" value="Flagellin_arch-type"/>
    <property type="match status" value="1"/>
</dbReference>
<dbReference type="AlphaFoldDB" id="A0A9E7M9V0"/>
<dbReference type="InterPro" id="IPR013373">
    <property type="entry name" value="Flagellin/pilin_N_arc"/>
</dbReference>
<evidence type="ECO:0000313" key="8">
    <source>
        <dbReference type="Proteomes" id="UP001056425"/>
    </source>
</evidence>
<keyword evidence="6" id="KW-0812">Transmembrane</keyword>
<evidence type="ECO:0000256" key="6">
    <source>
        <dbReference type="SAM" id="Phobius"/>
    </source>
</evidence>
<comment type="function">
    <text evidence="1 5">Flagellin is the subunit protein which polymerizes to form the filaments of archaeal flagella.</text>
</comment>
<keyword evidence="6" id="KW-0472">Membrane</keyword>
<dbReference type="PANTHER" id="PTHR35903:SF1">
    <property type="entry name" value="FLAGELLIN B1"/>
    <property type="match status" value="1"/>
</dbReference>
<keyword evidence="8" id="KW-1185">Reference proteome</keyword>
<keyword evidence="7" id="KW-0966">Cell projection</keyword>